<feature type="transmembrane region" description="Helical" evidence="1">
    <location>
        <begin position="94"/>
        <end position="111"/>
    </location>
</feature>
<evidence type="ECO:0008006" key="4">
    <source>
        <dbReference type="Google" id="ProtNLM"/>
    </source>
</evidence>
<keyword evidence="1" id="KW-1133">Transmembrane helix</keyword>
<reference evidence="2 3" key="1">
    <citation type="submission" date="2017-09" db="EMBL/GenBank/DDBJ databases">
        <title>Large-scale bioinformatics analysis of Bacillus genomes uncovers conserved roles of natural products in bacterial physiology.</title>
        <authorList>
            <consortium name="Agbiome Team Llc"/>
            <person name="Bleich R.M."/>
            <person name="Grubbs K.J."/>
            <person name="Santa Maria K.C."/>
            <person name="Allen S.E."/>
            <person name="Farag S."/>
            <person name="Shank E.A."/>
            <person name="Bowers A."/>
        </authorList>
    </citation>
    <scope>NUCLEOTIDE SEQUENCE [LARGE SCALE GENOMIC DNA]</scope>
    <source>
        <strain evidence="2 3">AFS083043</strain>
    </source>
</reference>
<dbReference type="EMBL" id="NUWN01000004">
    <property type="protein sequence ID" value="PFK47682.1"/>
    <property type="molecule type" value="Genomic_DNA"/>
</dbReference>
<dbReference type="RefSeq" id="WP_098489253.1">
    <property type="nucleotide sequence ID" value="NZ_NUWN01000004.1"/>
</dbReference>
<name>A0A2B0MU48_BACCE</name>
<keyword evidence="1" id="KW-0812">Transmembrane</keyword>
<keyword evidence="1" id="KW-0472">Membrane</keyword>
<gene>
    <name evidence="2" type="ORF">COI93_00890</name>
</gene>
<sequence length="367" mass="42461">MKTWLHYVNDFLLLLFLSLLTEQGKTIPIILFLVISFLCTIPIHKMKTNKRRAFILLFILQVTLCYVFSIFSIVGSILLPFFFYITHAREDLTAYHKMLGAFLWFVISYFLHLMQLPSLWILGLFALFILLSLWITSYNKSQKTIRFVSITAIGIVSFLFFLFIPYIRFALSYLFYWVALGFGYGIEALLSITNPNDATEAIGKLGGRSSTLPKADQPYDAVVAQSVTASIIGIIAVFVICKLYKKRKSFHLGNISFYNSGTVMQEDGILQKTNRMTRPPTNAIRKEIFKLEKKLKPPLNRTRGETVDAWMGRIQTEEDISIEVDTIIKAYNTVRYADQENTELFREFKEEVNKLYSYQKTLKKKKK</sequence>
<feature type="transmembrane region" description="Helical" evidence="1">
    <location>
        <begin position="147"/>
        <end position="167"/>
    </location>
</feature>
<feature type="transmembrane region" description="Helical" evidence="1">
    <location>
        <begin position="55"/>
        <end position="82"/>
    </location>
</feature>
<feature type="transmembrane region" description="Helical" evidence="1">
    <location>
        <begin position="222"/>
        <end position="244"/>
    </location>
</feature>
<feature type="transmembrane region" description="Helical" evidence="1">
    <location>
        <begin position="174"/>
        <end position="192"/>
    </location>
</feature>
<dbReference type="Proteomes" id="UP000242656">
    <property type="component" value="Unassembled WGS sequence"/>
</dbReference>
<evidence type="ECO:0000313" key="2">
    <source>
        <dbReference type="EMBL" id="PFK47682.1"/>
    </source>
</evidence>
<dbReference type="Pfam" id="PF13210">
    <property type="entry name" value="DUF4018"/>
    <property type="match status" value="1"/>
</dbReference>
<evidence type="ECO:0000256" key="1">
    <source>
        <dbReference type="SAM" id="Phobius"/>
    </source>
</evidence>
<organism evidence="2 3">
    <name type="scientific">Bacillus cereus</name>
    <dbReference type="NCBI Taxonomy" id="1396"/>
    <lineage>
        <taxon>Bacteria</taxon>
        <taxon>Bacillati</taxon>
        <taxon>Bacillota</taxon>
        <taxon>Bacilli</taxon>
        <taxon>Bacillales</taxon>
        <taxon>Bacillaceae</taxon>
        <taxon>Bacillus</taxon>
        <taxon>Bacillus cereus group</taxon>
    </lineage>
</organism>
<feature type="transmembrane region" description="Helical" evidence="1">
    <location>
        <begin position="118"/>
        <end position="135"/>
    </location>
</feature>
<protein>
    <recommendedName>
        <fullName evidence="4">DUF4018 domain-containing protein</fullName>
    </recommendedName>
</protein>
<proteinExistence type="predicted"/>
<dbReference type="InterPro" id="IPR025089">
    <property type="entry name" value="DUF4018"/>
</dbReference>
<feature type="transmembrane region" description="Helical" evidence="1">
    <location>
        <begin position="26"/>
        <end position="43"/>
    </location>
</feature>
<comment type="caution">
    <text evidence="2">The sequence shown here is derived from an EMBL/GenBank/DDBJ whole genome shotgun (WGS) entry which is preliminary data.</text>
</comment>
<evidence type="ECO:0000313" key="3">
    <source>
        <dbReference type="Proteomes" id="UP000242656"/>
    </source>
</evidence>
<dbReference type="AlphaFoldDB" id="A0A2B0MU48"/>
<accession>A0A2B0MU48</accession>